<reference evidence="3" key="1">
    <citation type="journal article" date="2010" name="Science">
        <title>Signatures of adaptation to obligate biotrophy in the Hyaloperonospora arabidopsidis genome.</title>
        <authorList>
            <person name="Baxter L."/>
            <person name="Tripathy S."/>
            <person name="Ishaque N."/>
            <person name="Boot N."/>
            <person name="Cabral A."/>
            <person name="Kemen E."/>
            <person name="Thines M."/>
            <person name="Ah-Fong A."/>
            <person name="Anderson R."/>
            <person name="Badejoko W."/>
            <person name="Bittner-Eddy P."/>
            <person name="Boore J.L."/>
            <person name="Chibucos M.C."/>
            <person name="Coates M."/>
            <person name="Dehal P."/>
            <person name="Delehaunty K."/>
            <person name="Dong S."/>
            <person name="Downton P."/>
            <person name="Dumas B."/>
            <person name="Fabro G."/>
            <person name="Fronick C."/>
            <person name="Fuerstenberg S.I."/>
            <person name="Fulton L."/>
            <person name="Gaulin E."/>
            <person name="Govers F."/>
            <person name="Hughes L."/>
            <person name="Humphray S."/>
            <person name="Jiang R.H."/>
            <person name="Judelson H."/>
            <person name="Kamoun S."/>
            <person name="Kyung K."/>
            <person name="Meijer H."/>
            <person name="Minx P."/>
            <person name="Morris P."/>
            <person name="Nelson J."/>
            <person name="Phuntumart V."/>
            <person name="Qutob D."/>
            <person name="Rehmany A."/>
            <person name="Rougon-Cardoso A."/>
            <person name="Ryden P."/>
            <person name="Torto-Alalibo T."/>
            <person name="Studholme D."/>
            <person name="Wang Y."/>
            <person name="Win J."/>
            <person name="Wood J."/>
            <person name="Clifton S.W."/>
            <person name="Rogers J."/>
            <person name="Van den Ackerveken G."/>
            <person name="Jones J.D."/>
            <person name="McDowell J.M."/>
            <person name="Beynon J."/>
            <person name="Tyler B.M."/>
        </authorList>
    </citation>
    <scope>NUCLEOTIDE SEQUENCE [LARGE SCALE GENOMIC DNA]</scope>
    <source>
        <strain evidence="3">Emoy2</strain>
    </source>
</reference>
<dbReference type="EMBL" id="CU694313">
    <property type="status" value="NOT_ANNOTATED_CDS"/>
    <property type="molecule type" value="Genomic_DNA"/>
</dbReference>
<sequence length="68" mass="7299">MGDFQPKERGPVSWLPGGSRLCPLLQLAANWEVLLPGMYTPTGTENKTDANSVGSGSRQSQLHETASQ</sequence>
<feature type="region of interest" description="Disordered" evidence="1">
    <location>
        <begin position="38"/>
        <end position="68"/>
    </location>
</feature>
<dbReference type="EnsemblProtists" id="HpaT801015">
    <property type="protein sequence ID" value="HpaP801015"/>
    <property type="gene ID" value="HpaG801015"/>
</dbReference>
<dbReference type="AlphaFoldDB" id="M4B416"/>
<organism evidence="2 3">
    <name type="scientific">Hyaloperonospora arabidopsidis (strain Emoy2)</name>
    <name type="common">Downy mildew agent</name>
    <name type="synonym">Peronospora arabidopsidis</name>
    <dbReference type="NCBI Taxonomy" id="559515"/>
    <lineage>
        <taxon>Eukaryota</taxon>
        <taxon>Sar</taxon>
        <taxon>Stramenopiles</taxon>
        <taxon>Oomycota</taxon>
        <taxon>Peronosporomycetes</taxon>
        <taxon>Peronosporales</taxon>
        <taxon>Peronosporaceae</taxon>
        <taxon>Hyaloperonospora</taxon>
    </lineage>
</organism>
<evidence type="ECO:0000256" key="1">
    <source>
        <dbReference type="SAM" id="MobiDB-lite"/>
    </source>
</evidence>
<dbReference type="InParanoid" id="M4B416"/>
<dbReference type="HOGENOM" id="CLU_2799411_0_0_1"/>
<dbReference type="EnsemblProtists" id="HpaT811873">
    <property type="protein sequence ID" value="HpaP811873"/>
    <property type="gene ID" value="HpaG811873"/>
</dbReference>
<keyword evidence="3" id="KW-1185">Reference proteome</keyword>
<dbReference type="VEuPathDB" id="FungiDB:HpaG811873"/>
<protein>
    <submittedName>
        <fullName evidence="2">Uncharacterized protein</fullName>
    </submittedName>
</protein>
<accession>M4B416</accession>
<feature type="compositionally biased region" description="Polar residues" evidence="1">
    <location>
        <begin position="41"/>
        <end position="68"/>
    </location>
</feature>
<name>M4B416_HYAAE</name>
<proteinExistence type="predicted"/>
<dbReference type="VEuPathDB" id="FungiDB:HpaG801015"/>
<evidence type="ECO:0000313" key="2">
    <source>
        <dbReference type="EnsemblProtists" id="HpaP801015"/>
    </source>
</evidence>
<reference evidence="2" key="2">
    <citation type="submission" date="2015-06" db="UniProtKB">
        <authorList>
            <consortium name="EnsemblProtists"/>
        </authorList>
    </citation>
    <scope>IDENTIFICATION</scope>
    <source>
        <strain evidence="2">Emoy2</strain>
    </source>
</reference>
<evidence type="ECO:0000313" key="3">
    <source>
        <dbReference type="Proteomes" id="UP000011713"/>
    </source>
</evidence>
<dbReference type="EMBL" id="JH598253">
    <property type="status" value="NOT_ANNOTATED_CDS"/>
    <property type="molecule type" value="Genomic_DNA"/>
</dbReference>
<dbReference type="Proteomes" id="UP000011713">
    <property type="component" value="Unassembled WGS sequence"/>
</dbReference>